<feature type="transmembrane region" description="Helical" evidence="1">
    <location>
        <begin position="29"/>
        <end position="49"/>
    </location>
</feature>
<accession>A0ABS6QB58</accession>
<keyword evidence="1" id="KW-0472">Membrane</keyword>
<protein>
    <submittedName>
        <fullName evidence="2">Uncharacterized protein</fullName>
    </submittedName>
</protein>
<evidence type="ECO:0000256" key="1">
    <source>
        <dbReference type="SAM" id="Phobius"/>
    </source>
</evidence>
<dbReference type="Proteomes" id="UP000609530">
    <property type="component" value="Unassembled WGS sequence"/>
</dbReference>
<gene>
    <name evidence="2" type="ORF">HU760_011220</name>
</gene>
<feature type="transmembrane region" description="Helical" evidence="1">
    <location>
        <begin position="6"/>
        <end position="22"/>
    </location>
</feature>
<name>A0ABS6QB58_9PSED</name>
<keyword evidence="3" id="KW-1185">Reference proteome</keyword>
<comment type="caution">
    <text evidence="2">The sequence shown here is derived from an EMBL/GenBank/DDBJ whole genome shotgun (WGS) entry which is preliminary data.</text>
</comment>
<reference evidence="2 3" key="1">
    <citation type="journal article" date="2020" name="Microorganisms">
        <title>Reliable Identification of Environmental Pseudomonas Isolates Using the rpoD Gene.</title>
        <authorList>
            <consortium name="The Broad Institute Genome Sequencing Platform"/>
            <person name="Girard L."/>
            <person name="Lood C."/>
            <person name="Rokni-Zadeh H."/>
            <person name="van Noort V."/>
            <person name="Lavigne R."/>
            <person name="De Mot R."/>
        </authorList>
    </citation>
    <scope>NUCLEOTIDE SEQUENCE [LARGE SCALE GENOMIC DNA]</scope>
    <source>
        <strain evidence="2 3">RD9SR1</strain>
    </source>
</reference>
<feature type="transmembrane region" description="Helical" evidence="1">
    <location>
        <begin position="55"/>
        <end position="72"/>
    </location>
</feature>
<organism evidence="2 3">
    <name type="scientific">Pseudomonas oryzicola</name>
    <dbReference type="NCBI Taxonomy" id="485876"/>
    <lineage>
        <taxon>Bacteria</taxon>
        <taxon>Pseudomonadati</taxon>
        <taxon>Pseudomonadota</taxon>
        <taxon>Gammaproteobacteria</taxon>
        <taxon>Pseudomonadales</taxon>
        <taxon>Pseudomonadaceae</taxon>
        <taxon>Pseudomonas</taxon>
    </lineage>
</organism>
<sequence>MSEPIQVVIFVALAFLFERILKPYRLRKWLGVAMIIAGLIGSVALSRIHLQSFDLGLMSALAVLVGIGLLLTRRRFERQK</sequence>
<keyword evidence="1" id="KW-0812">Transmembrane</keyword>
<evidence type="ECO:0000313" key="2">
    <source>
        <dbReference type="EMBL" id="MBV4491163.1"/>
    </source>
</evidence>
<dbReference type="RefSeq" id="WP_186676992.1">
    <property type="nucleotide sequence ID" value="NZ_JABWRZ020000001.1"/>
</dbReference>
<dbReference type="EMBL" id="JABWRZ020000001">
    <property type="protein sequence ID" value="MBV4491163.1"/>
    <property type="molecule type" value="Genomic_DNA"/>
</dbReference>
<evidence type="ECO:0000313" key="3">
    <source>
        <dbReference type="Proteomes" id="UP000609530"/>
    </source>
</evidence>
<proteinExistence type="predicted"/>
<keyword evidence="1" id="KW-1133">Transmembrane helix</keyword>